<reference evidence="4 5" key="1">
    <citation type="submission" date="2017-03" db="EMBL/GenBank/DDBJ databases">
        <authorList>
            <person name="Afonso C.L."/>
            <person name="Miller P.J."/>
            <person name="Scott M.A."/>
            <person name="Spackman E."/>
            <person name="Goraichik I."/>
            <person name="Dimitrov K.M."/>
            <person name="Suarez D.L."/>
            <person name="Swayne D.E."/>
        </authorList>
    </citation>
    <scope>NUCLEOTIDE SEQUENCE [LARGE SCALE GENOMIC DNA]</scope>
    <source>
        <strain evidence="4 5">CECT 7066</strain>
    </source>
</reference>
<comment type="similarity">
    <text evidence="3">Belongs to the CheD family.</text>
</comment>
<comment type="function">
    <text evidence="3">Probably deamidates glutamine residues to glutamate on methyl-accepting chemotaxis receptors (MCPs), playing an important role in chemotaxis.</text>
</comment>
<dbReference type="PANTHER" id="PTHR35147">
    <property type="entry name" value="CHEMORECEPTOR GLUTAMINE DEAMIDASE CHED-RELATED"/>
    <property type="match status" value="1"/>
</dbReference>
<dbReference type="EMBL" id="FWFV01000001">
    <property type="protein sequence ID" value="SLN14995.1"/>
    <property type="molecule type" value="Genomic_DNA"/>
</dbReference>
<organism evidence="4 5">
    <name type="scientific">Palleronia marisminoris</name>
    <dbReference type="NCBI Taxonomy" id="315423"/>
    <lineage>
        <taxon>Bacteria</taxon>
        <taxon>Pseudomonadati</taxon>
        <taxon>Pseudomonadota</taxon>
        <taxon>Alphaproteobacteria</taxon>
        <taxon>Rhodobacterales</taxon>
        <taxon>Roseobacteraceae</taxon>
        <taxon>Palleronia</taxon>
    </lineage>
</organism>
<keyword evidence="1 3" id="KW-0145">Chemotaxis</keyword>
<dbReference type="STRING" id="315423.SAMN04488020_101297"/>
<proteinExistence type="inferred from homology"/>
<dbReference type="Proteomes" id="UP000193870">
    <property type="component" value="Unassembled WGS sequence"/>
</dbReference>
<evidence type="ECO:0000313" key="5">
    <source>
        <dbReference type="Proteomes" id="UP000193870"/>
    </source>
</evidence>
<accession>A0A1Y5RDN4</accession>
<dbReference type="Gene3D" id="3.30.1330.200">
    <property type="match status" value="1"/>
</dbReference>
<dbReference type="AlphaFoldDB" id="A0A1Y5RDN4"/>
<sequence length="186" mass="20132">MGTPPLQDTQHPVRSPKSITLLQGECQVTDDPNLELTTLLGSCIATCMFDETAGVGGMNHFLLPFGAGGSHSTERYGLYAMEILINGLLKHGARRSRISAKVFGGARMGELLNSIGDRNAAFAFEFLELEKIPCVARSTGGTMARRIKFCPSTGRASQLFVREMVADEPQNTPQGDDVMFFDGDQS</sequence>
<evidence type="ECO:0000256" key="3">
    <source>
        <dbReference type="HAMAP-Rule" id="MF_01440"/>
    </source>
</evidence>
<gene>
    <name evidence="3 4" type="primary">cheD</name>
    <name evidence="4" type="ORF">PAM7066_00298</name>
</gene>
<name>A0A1Y5RDN4_9RHOB</name>
<evidence type="ECO:0000313" key="4">
    <source>
        <dbReference type="EMBL" id="SLN14995.1"/>
    </source>
</evidence>
<dbReference type="HAMAP" id="MF_01440">
    <property type="entry name" value="CheD"/>
    <property type="match status" value="1"/>
</dbReference>
<dbReference type="GO" id="GO:0006935">
    <property type="term" value="P:chemotaxis"/>
    <property type="evidence" value="ECO:0007669"/>
    <property type="project" value="UniProtKB-UniRule"/>
</dbReference>
<comment type="catalytic activity">
    <reaction evidence="3">
        <text>L-glutaminyl-[protein] + H2O = L-glutamyl-[protein] + NH4(+)</text>
        <dbReference type="Rhea" id="RHEA:16441"/>
        <dbReference type="Rhea" id="RHEA-COMP:10207"/>
        <dbReference type="Rhea" id="RHEA-COMP:10208"/>
        <dbReference type="ChEBI" id="CHEBI:15377"/>
        <dbReference type="ChEBI" id="CHEBI:28938"/>
        <dbReference type="ChEBI" id="CHEBI:29973"/>
        <dbReference type="ChEBI" id="CHEBI:30011"/>
        <dbReference type="EC" id="3.5.1.44"/>
    </reaction>
</comment>
<dbReference type="InterPro" id="IPR038592">
    <property type="entry name" value="CheD-like_sf"/>
</dbReference>
<protein>
    <recommendedName>
        <fullName evidence="3">Probable chemoreceptor glutamine deamidase CheD</fullName>
        <ecNumber evidence="3">3.5.1.44</ecNumber>
    </recommendedName>
</protein>
<keyword evidence="4" id="KW-0675">Receptor</keyword>
<evidence type="ECO:0000256" key="2">
    <source>
        <dbReference type="ARBA" id="ARBA00022801"/>
    </source>
</evidence>
<keyword evidence="5" id="KW-1185">Reference proteome</keyword>
<keyword evidence="2 3" id="KW-0378">Hydrolase</keyword>
<evidence type="ECO:0000256" key="1">
    <source>
        <dbReference type="ARBA" id="ARBA00022500"/>
    </source>
</evidence>
<dbReference type="GO" id="GO:0050568">
    <property type="term" value="F:protein-glutamine glutaminase activity"/>
    <property type="evidence" value="ECO:0007669"/>
    <property type="project" value="UniProtKB-UniRule"/>
</dbReference>
<dbReference type="CDD" id="cd16352">
    <property type="entry name" value="CheD"/>
    <property type="match status" value="1"/>
</dbReference>
<dbReference type="InterPro" id="IPR011324">
    <property type="entry name" value="Cytotoxic_necrot_fac-like_cat"/>
</dbReference>
<dbReference type="PANTHER" id="PTHR35147:SF2">
    <property type="entry name" value="CHEMORECEPTOR GLUTAMINE DEAMIDASE CHED-RELATED"/>
    <property type="match status" value="1"/>
</dbReference>
<dbReference type="InterPro" id="IPR005659">
    <property type="entry name" value="Chemorcpt_Glu_NH3ase_CheD"/>
</dbReference>
<dbReference type="EC" id="3.5.1.44" evidence="3"/>
<dbReference type="Pfam" id="PF03975">
    <property type="entry name" value="CheD"/>
    <property type="match status" value="1"/>
</dbReference>
<dbReference type="SUPFAM" id="SSF64438">
    <property type="entry name" value="CNF1/YfiH-like putative cysteine hydrolases"/>
    <property type="match status" value="1"/>
</dbReference>